<dbReference type="Proteomes" id="UP001054821">
    <property type="component" value="Chromosome 8"/>
</dbReference>
<dbReference type="Gene3D" id="3.30.930.10">
    <property type="entry name" value="Bira Bifunctional Protein, Domain 2"/>
    <property type="match status" value="1"/>
</dbReference>
<dbReference type="EMBL" id="JAJFAZ020000008">
    <property type="protein sequence ID" value="KAI5313898.1"/>
    <property type="molecule type" value="Genomic_DNA"/>
</dbReference>
<proteinExistence type="predicted"/>
<keyword evidence="3" id="KW-1185">Reference proteome</keyword>
<reference evidence="2 3" key="1">
    <citation type="journal article" date="2022" name="G3 (Bethesda)">
        <title>Whole-genome sequence and methylome profiling of the almond [Prunus dulcis (Mill.) D.A. Webb] cultivar 'Nonpareil'.</title>
        <authorList>
            <person name="D'Amico-Willman K.M."/>
            <person name="Ouma W.Z."/>
            <person name="Meulia T."/>
            <person name="Sideli G.M."/>
            <person name="Gradziel T.M."/>
            <person name="Fresnedo-Ramirez J."/>
        </authorList>
    </citation>
    <scope>NUCLEOTIDE SEQUENCE [LARGE SCALE GENOMIC DNA]</scope>
    <source>
        <strain evidence="2">Clone GOH B32 T37-40</strain>
    </source>
</reference>
<dbReference type="AlphaFoldDB" id="A0AAD4YMK3"/>
<dbReference type="PANTHER" id="PTHR11451:SF46">
    <property type="entry name" value="THREONINE--TRNA LIGASE"/>
    <property type="match status" value="1"/>
</dbReference>
<dbReference type="GO" id="GO:0005739">
    <property type="term" value="C:mitochondrion"/>
    <property type="evidence" value="ECO:0007669"/>
    <property type="project" value="TreeGrafter"/>
</dbReference>
<keyword evidence="1" id="KW-0648">Protein biosynthesis</keyword>
<dbReference type="GO" id="GO:0004829">
    <property type="term" value="F:threonine-tRNA ligase activity"/>
    <property type="evidence" value="ECO:0007669"/>
    <property type="project" value="TreeGrafter"/>
</dbReference>
<comment type="caution">
    <text evidence="2">The sequence shown here is derived from an EMBL/GenBank/DDBJ whole genome shotgun (WGS) entry which is preliminary data.</text>
</comment>
<accession>A0AAD4YMK3</accession>
<evidence type="ECO:0000256" key="1">
    <source>
        <dbReference type="ARBA" id="ARBA00022917"/>
    </source>
</evidence>
<dbReference type="SUPFAM" id="SSF55681">
    <property type="entry name" value="Class II aaRS and biotin synthetases"/>
    <property type="match status" value="1"/>
</dbReference>
<protein>
    <submittedName>
        <fullName evidence="2">Uncharacterized protein</fullName>
    </submittedName>
</protein>
<organism evidence="2 3">
    <name type="scientific">Prunus dulcis</name>
    <name type="common">Almond</name>
    <name type="synonym">Amygdalus dulcis</name>
    <dbReference type="NCBI Taxonomy" id="3755"/>
    <lineage>
        <taxon>Eukaryota</taxon>
        <taxon>Viridiplantae</taxon>
        <taxon>Streptophyta</taxon>
        <taxon>Embryophyta</taxon>
        <taxon>Tracheophyta</taxon>
        <taxon>Spermatophyta</taxon>
        <taxon>Magnoliopsida</taxon>
        <taxon>eudicotyledons</taxon>
        <taxon>Gunneridae</taxon>
        <taxon>Pentapetalae</taxon>
        <taxon>rosids</taxon>
        <taxon>fabids</taxon>
        <taxon>Rosales</taxon>
        <taxon>Rosaceae</taxon>
        <taxon>Amygdaloideae</taxon>
        <taxon>Amygdaleae</taxon>
        <taxon>Prunus</taxon>
    </lineage>
</organism>
<evidence type="ECO:0000313" key="2">
    <source>
        <dbReference type="EMBL" id="KAI5313898.1"/>
    </source>
</evidence>
<sequence>MSYNCLYLSPILEVWGIHNYSASYVYVVDARKPHGRLGNMEEGEAALKEALIEFGKPWEVNEGDGAFYGPKIDITVSDALNRDHQLATLQLDFQLPNRFKLYYSAEGEDGKLEKACYDTQSCF</sequence>
<gene>
    <name evidence="2" type="ORF">L3X38_043074</name>
</gene>
<dbReference type="GO" id="GO:0009507">
    <property type="term" value="C:chloroplast"/>
    <property type="evidence" value="ECO:0007669"/>
    <property type="project" value="TreeGrafter"/>
</dbReference>
<evidence type="ECO:0000313" key="3">
    <source>
        <dbReference type="Proteomes" id="UP001054821"/>
    </source>
</evidence>
<dbReference type="PANTHER" id="PTHR11451">
    <property type="entry name" value="THREONINE-TRNA LIGASE"/>
    <property type="match status" value="1"/>
</dbReference>
<dbReference type="GO" id="GO:0006435">
    <property type="term" value="P:threonyl-tRNA aminoacylation"/>
    <property type="evidence" value="ECO:0007669"/>
    <property type="project" value="TreeGrafter"/>
</dbReference>
<dbReference type="InterPro" id="IPR045864">
    <property type="entry name" value="aa-tRNA-synth_II/BPL/LPL"/>
</dbReference>
<name>A0AAD4YMK3_PRUDU</name>